<reference evidence="5" key="1">
    <citation type="submission" date="2022-08" db="UniProtKB">
        <authorList>
            <consortium name="EnsemblMetazoa"/>
        </authorList>
    </citation>
    <scope>IDENTIFICATION</scope>
    <source>
        <strain evidence="5">EBRO</strain>
    </source>
</reference>
<organism evidence="5">
    <name type="scientific">Anopheles atroparvus</name>
    <name type="common">European mosquito</name>
    <dbReference type="NCBI Taxonomy" id="41427"/>
    <lineage>
        <taxon>Eukaryota</taxon>
        <taxon>Metazoa</taxon>
        <taxon>Ecdysozoa</taxon>
        <taxon>Arthropoda</taxon>
        <taxon>Hexapoda</taxon>
        <taxon>Insecta</taxon>
        <taxon>Pterygota</taxon>
        <taxon>Neoptera</taxon>
        <taxon>Endopterygota</taxon>
        <taxon>Diptera</taxon>
        <taxon>Nematocera</taxon>
        <taxon>Culicoidea</taxon>
        <taxon>Culicidae</taxon>
        <taxon>Anophelinae</taxon>
        <taxon>Anopheles</taxon>
    </lineage>
</organism>
<accession>A0A182JC31</accession>
<evidence type="ECO:0000256" key="2">
    <source>
        <dbReference type="ARBA" id="ARBA00022771"/>
    </source>
</evidence>
<dbReference type="PANTHER" id="PTHR12616:SF8">
    <property type="entry name" value="VACUOLAR PROTEIN SORTING-ASSOCIATED PROTEIN 8 HOMOLOG"/>
    <property type="match status" value="1"/>
</dbReference>
<dbReference type="GO" id="GO:0005770">
    <property type="term" value="C:late endosome"/>
    <property type="evidence" value="ECO:0007669"/>
    <property type="project" value="TreeGrafter"/>
</dbReference>
<dbReference type="Pfam" id="PF12816">
    <property type="entry name" value="TPR_Vps8"/>
    <property type="match status" value="1"/>
</dbReference>
<dbReference type="InterPro" id="IPR001841">
    <property type="entry name" value="Znf_RING"/>
</dbReference>
<keyword evidence="2" id="KW-0863">Zinc-finger</keyword>
<dbReference type="EnsemblMetazoa" id="AATE015284-RA">
    <property type="protein sequence ID" value="AATE015284-PA.1"/>
    <property type="gene ID" value="AATE015284"/>
</dbReference>
<feature type="region of interest" description="Disordered" evidence="4">
    <location>
        <begin position="1255"/>
        <end position="1279"/>
    </location>
</feature>
<evidence type="ECO:0000256" key="4">
    <source>
        <dbReference type="SAM" id="MobiDB-lite"/>
    </source>
</evidence>
<comment type="similarity">
    <text evidence="1">Belongs to the VPS8 family.</text>
</comment>
<keyword evidence="3" id="KW-0862">Zinc</keyword>
<dbReference type="GO" id="GO:0034058">
    <property type="term" value="P:endosomal vesicle fusion"/>
    <property type="evidence" value="ECO:0007669"/>
    <property type="project" value="TreeGrafter"/>
</dbReference>
<evidence type="ECO:0000256" key="1">
    <source>
        <dbReference type="ARBA" id="ARBA00009422"/>
    </source>
</evidence>
<dbReference type="GO" id="GO:0008270">
    <property type="term" value="F:zinc ion binding"/>
    <property type="evidence" value="ECO:0007669"/>
    <property type="project" value="UniProtKB-KW"/>
</dbReference>
<evidence type="ECO:0000313" key="5">
    <source>
        <dbReference type="EnsemblMetazoa" id="AATE015284-PA.1"/>
    </source>
</evidence>
<proteinExistence type="inferred from homology"/>
<feature type="compositionally biased region" description="Polar residues" evidence="4">
    <location>
        <begin position="1255"/>
        <end position="1271"/>
    </location>
</feature>
<dbReference type="SUPFAM" id="SSF50998">
    <property type="entry name" value="Quinoprotein alcohol dehydrogenase-like"/>
    <property type="match status" value="1"/>
</dbReference>
<dbReference type="PROSITE" id="PS50089">
    <property type="entry name" value="ZF_RING_2"/>
    <property type="match status" value="1"/>
</dbReference>
<dbReference type="Pfam" id="PF23410">
    <property type="entry name" value="Beta-prop_VPS8"/>
    <property type="match status" value="1"/>
</dbReference>
<protein>
    <submittedName>
        <fullName evidence="5">Uncharacterized protein</fullName>
    </submittedName>
</protein>
<dbReference type="GO" id="GO:0006623">
    <property type="term" value="P:protein targeting to vacuole"/>
    <property type="evidence" value="ECO:0007669"/>
    <property type="project" value="InterPro"/>
</dbReference>
<dbReference type="AlphaFoldDB" id="A0A182JC31"/>
<dbReference type="InterPro" id="IPR025941">
    <property type="entry name" value="Vps8_central_dom"/>
</dbReference>
<name>A0A182JC31_ANOAO</name>
<dbReference type="InterPro" id="IPR015943">
    <property type="entry name" value="WD40/YVTN_repeat-like_dom_sf"/>
</dbReference>
<dbReference type="InterPro" id="IPR011047">
    <property type="entry name" value="Quinoprotein_ADH-like_sf"/>
</dbReference>
<keyword evidence="2" id="KW-0479">Metal-binding</keyword>
<dbReference type="PANTHER" id="PTHR12616">
    <property type="entry name" value="VACUOLAR PROTEIN SORTING VPS41"/>
    <property type="match status" value="1"/>
</dbReference>
<dbReference type="VEuPathDB" id="VectorBase:AATE015284"/>
<dbReference type="Pfam" id="PF23556">
    <property type="entry name" value="TPR_Vps41"/>
    <property type="match status" value="1"/>
</dbReference>
<dbReference type="STRING" id="41427.A0A182JC31"/>
<sequence>MDSLKAPSLHSLLDSEYGSNDSMLADSLQLDIEELDDEEYAIPTLDITPTLESILSEIDSDLESVSALGVNQSNENGSATQASIVGDELIHSKTTPPPSADPDHLKLESILRHVVLQGVTAQLTAAVDRVDAGLATSCAVSLMIAVGTSHGHVLAFDCTQTLKWCCQEGTTQGAVASMTFNEDNSRLLVGFARGVIFMIDTQTGDVIRTLTDVITPNTGVLHLKWTNKPALALCSDSGGSVWSLNFTRRLGIRGCDSRCLFSGARGEVCTVEPLLLGEEEHPLKTYSLVALATLSKFFVVLIRPRLKVIKFHPMVSYPDCLPLLAWQLVLIQAADSSRTIDPVLAAGRGSDLFFHQITYNSGRISLLFLRHIQLSYNLLTIHWLGPKSIACLDTKEILHLSDVRTNRELEVIDLSNVGLMYNSAQFKGLATGGNVSPALALAGGAACYNTVVSQGNQLYFLGGKSLHAISIRAWSDRISYLASMQRWDEAIELAIEGFRAAGGRHRRLVSSKERILKMYEEYLNATKKQPEFCLEKIISCLIEINEIPLLWEELYERLPSPEHYLLIIASHIESDHLNYIAPSVAQVLCEYFWKKGDTVRLEDLILKLDWQCLDLHQVLTICRKEKLYRAQIYLNAKALGDYTISLTDLIPQIELAGDDLHLGNCILVYISSCLAGRGYPAGEIAPQTIPTVKHEVLRCLTVIHTSNASEDEQPYPYLRKLLDFDTRETLNVISLAFQEKEFNGELGLSQRQRIINILLNILTPDRATWSQIGALLNFIALQIASCELPEKDLLLEQIVAYLTIPPDVTLSRREHYEREQTWLELLRSNCLDHIPIEQLLEIARQNKCYHVVEHLLERLEKFDEIFQCYLLDEFRHLQLFSYISQHAADPKRQIYPLVVKHLCQIVDISCEQSARVLVDNFMQFLSNFLNILERAAVPERLFKFLGALIKISVQLETTDLERYLELLCQYQPEEVTEFLKSNDSYRLDNAVRTIKRFELNVPLIFLHEKQGDYQSAYAVAIKSLEEAPDSCAEMRALQVTAICMRASAILTKSDREQLWFSLLNIVLSRNDLTTITKDILHSASEFVDLSKLVQLVLNSGTKTGNFGDIKHLLIGMLSNSAYESLLIHTTSRIMEDDLHSILAKERKFAMRGLAVKSIKCIVCRSRLCNTEKEPIIVMGNCGHAMHRQCAYNFCTLIIDKQTALSSQRAVAHNDSQSGEDNATQSIRKLKCPRCEAVIIEPMSIKTPECYGDENPNLNAEQTSDKCSSTLKLSAPPRVG</sequence>
<dbReference type="InterPro" id="IPR045111">
    <property type="entry name" value="Vps41/Vps8"/>
</dbReference>
<dbReference type="Gene3D" id="2.130.10.10">
    <property type="entry name" value="YVTN repeat-like/Quinoprotein amine dehydrogenase"/>
    <property type="match status" value="1"/>
</dbReference>
<evidence type="ECO:0000256" key="3">
    <source>
        <dbReference type="ARBA" id="ARBA00022833"/>
    </source>
</evidence>
<dbReference type="GO" id="GO:0030897">
    <property type="term" value="C:HOPS complex"/>
    <property type="evidence" value="ECO:0007669"/>
    <property type="project" value="TreeGrafter"/>
</dbReference>